<gene>
    <name evidence="1" type="ORF">MAPG_09350</name>
</gene>
<name>A0A0H2UE76_MAGP6</name>
<dbReference type="VEuPathDB" id="FungiDB:MAPG_09350"/>
<evidence type="ECO:0000313" key="1">
    <source>
        <dbReference type="EMBL" id="KLU90389.1"/>
    </source>
</evidence>
<dbReference type="EMBL" id="GL876974">
    <property type="protein sequence ID" value="KLU90389.1"/>
    <property type="molecule type" value="Genomic_DNA"/>
</dbReference>
<organism evidence="1">
    <name type="scientific">Magnaporthiopsis poae (strain ATCC 64411 / 73-15)</name>
    <name type="common">Kentucky bluegrass fungus</name>
    <name type="synonym">Magnaporthe poae</name>
    <dbReference type="NCBI Taxonomy" id="644358"/>
    <lineage>
        <taxon>Eukaryota</taxon>
        <taxon>Fungi</taxon>
        <taxon>Dikarya</taxon>
        <taxon>Ascomycota</taxon>
        <taxon>Pezizomycotina</taxon>
        <taxon>Sordariomycetes</taxon>
        <taxon>Sordariomycetidae</taxon>
        <taxon>Magnaporthales</taxon>
        <taxon>Magnaporthaceae</taxon>
        <taxon>Magnaporthiopsis</taxon>
    </lineage>
</organism>
<dbReference type="AlphaFoldDB" id="A0A0H2UE76"/>
<reference evidence="1" key="2">
    <citation type="submission" date="2011-03" db="EMBL/GenBank/DDBJ databases">
        <title>Annotation of Magnaporthe poae ATCC 64411.</title>
        <authorList>
            <person name="Ma L.-J."/>
            <person name="Dead R."/>
            <person name="Young S.K."/>
            <person name="Zeng Q."/>
            <person name="Gargeya S."/>
            <person name="Fitzgerald M."/>
            <person name="Haas B."/>
            <person name="Abouelleil A."/>
            <person name="Alvarado L."/>
            <person name="Arachchi H.M."/>
            <person name="Berlin A."/>
            <person name="Brown A."/>
            <person name="Chapman S.B."/>
            <person name="Chen Z."/>
            <person name="Dunbar C."/>
            <person name="Freedman E."/>
            <person name="Gearin G."/>
            <person name="Gellesch M."/>
            <person name="Goldberg J."/>
            <person name="Griggs A."/>
            <person name="Gujja S."/>
            <person name="Heiman D."/>
            <person name="Howarth C."/>
            <person name="Larson L."/>
            <person name="Lui A."/>
            <person name="MacDonald P.J.P."/>
            <person name="Mehta T."/>
            <person name="Montmayeur A."/>
            <person name="Murphy C."/>
            <person name="Neiman D."/>
            <person name="Pearson M."/>
            <person name="Priest M."/>
            <person name="Roberts A."/>
            <person name="Saif S."/>
            <person name="Shea T."/>
            <person name="Shenoy N."/>
            <person name="Sisk P."/>
            <person name="Stolte C."/>
            <person name="Sykes S."/>
            <person name="Yandava C."/>
            <person name="Wortman J."/>
            <person name="Nusbaum C."/>
            <person name="Birren B."/>
        </authorList>
    </citation>
    <scope>NUCLEOTIDE SEQUENCE</scope>
    <source>
        <strain evidence="1">ATCC 64411</strain>
    </source>
</reference>
<protein>
    <submittedName>
        <fullName evidence="1">Uncharacterized protein</fullName>
    </submittedName>
</protein>
<feature type="non-terminal residue" evidence="1">
    <location>
        <position position="242"/>
    </location>
</feature>
<sequence>MEASAIQINDTLGENAQCALAFPEALRAEPDHNAGPGTFAASFPFPLPDRSAPAIPELRAAEPNFYGCDFTPLPDAPACTYACQSQDSIKAHLYKAHAWFFTTGRCSSYFEVGGCVVADDGQPPPSPATAAAVTATADAPDALPVHLQTRIRKHARGVKESIERGAHVLRADEDLRLYASWHDKIRWSYHFDGCNLRAIAEFAVQPAENEAATRLGLSAAQDAGVRNARGGTYGNDVNHIRY</sequence>
<proteinExistence type="predicted"/>
<accession>A0A0H2UE76</accession>
<reference evidence="1" key="1">
    <citation type="submission" date="2010-05" db="EMBL/GenBank/DDBJ databases">
        <title>The Genome Sequence of Magnaporthe poae strain ATCC 64411.</title>
        <authorList>
            <consortium name="The Broad Institute Genome Sequencing Platform"/>
            <consortium name="Broad Institute Genome Sequencing Center for Infectious Disease"/>
            <person name="Ma L.-J."/>
            <person name="Dead R."/>
            <person name="Young S."/>
            <person name="Zeng Q."/>
            <person name="Koehrsen M."/>
            <person name="Alvarado L."/>
            <person name="Berlin A."/>
            <person name="Chapman S.B."/>
            <person name="Chen Z."/>
            <person name="Freedman E."/>
            <person name="Gellesch M."/>
            <person name="Goldberg J."/>
            <person name="Griggs A."/>
            <person name="Gujja S."/>
            <person name="Heilman E.R."/>
            <person name="Heiman D."/>
            <person name="Hepburn T."/>
            <person name="Howarth C."/>
            <person name="Jen D."/>
            <person name="Larson L."/>
            <person name="Mehta T."/>
            <person name="Neiman D."/>
            <person name="Pearson M."/>
            <person name="Roberts A."/>
            <person name="Saif S."/>
            <person name="Shea T."/>
            <person name="Shenoy N."/>
            <person name="Sisk P."/>
            <person name="Stolte C."/>
            <person name="Sykes S."/>
            <person name="Walk T."/>
            <person name="White J."/>
            <person name="Yandava C."/>
            <person name="Haas B."/>
            <person name="Nusbaum C."/>
            <person name="Birren B."/>
        </authorList>
    </citation>
    <scope>NUCLEOTIDE SEQUENCE</scope>
    <source>
        <strain evidence="1">ATCC 64411</strain>
    </source>
</reference>